<protein>
    <submittedName>
        <fullName evidence="2">Conjugal transfer protein TraF</fullName>
    </submittedName>
</protein>
<evidence type="ECO:0000256" key="1">
    <source>
        <dbReference type="SAM" id="SignalP"/>
    </source>
</evidence>
<dbReference type="Proteomes" id="UP001570417">
    <property type="component" value="Unassembled WGS sequence"/>
</dbReference>
<name>A0ABV4NC87_9VIBR</name>
<feature type="signal peptide" evidence="1">
    <location>
        <begin position="1"/>
        <end position="20"/>
    </location>
</feature>
<sequence length="382" mass="42548">MKYSKLFLTLISTFSASSFAMTSFDTRSVGMGSTGAASASYLTSSFHNPALAARYKEGDNFGLILPVIGARVHDRDDMIDKLDHFQDIDDQLQFDPGNDELLDEWRKALKQLDNGNVNVEANLGTVFAIPNRHVSTNFFIKSQIATIARFNVHDDDLHNDDPTDSELLSSGQAVGVAIVDVGFTFADTFTIQEHDFMFGISPKYQRIYGLNYVETLDEFDDDFDVEEDYVEKSAFNIDLGAAYEWGDHAIIGLSAKNILSQELKTKTHFGQKATVLVQPEFVLGISYDKSWYTLTADIDLNAVEHFKEYDYKTQYAKVGAELDAFSWAQLRLGYMHSLTDYADDLATAGLGFKPFGIFGFDLAAQAGADNNYGVSAQLIMHF</sequence>
<dbReference type="InterPro" id="IPR032811">
    <property type="entry name" value="Put_conjugal_transfer"/>
</dbReference>
<keyword evidence="3" id="KW-1185">Reference proteome</keyword>
<dbReference type="EMBL" id="JBFRUW010000042">
    <property type="protein sequence ID" value="MFA0569039.1"/>
    <property type="molecule type" value="Genomic_DNA"/>
</dbReference>
<comment type="caution">
    <text evidence="2">The sequence shown here is derived from an EMBL/GenBank/DDBJ whole genome shotgun (WGS) entry which is preliminary data.</text>
</comment>
<feature type="chain" id="PRO_5046554766" evidence="1">
    <location>
        <begin position="21"/>
        <end position="382"/>
    </location>
</feature>
<evidence type="ECO:0000313" key="3">
    <source>
        <dbReference type="Proteomes" id="UP001570417"/>
    </source>
</evidence>
<dbReference type="RefSeq" id="WP_372266257.1">
    <property type="nucleotide sequence ID" value="NZ_JBFRUW010000042.1"/>
</dbReference>
<gene>
    <name evidence="2" type="primary">traF</name>
    <name evidence="2" type="ORF">AB4566_12220</name>
</gene>
<proteinExistence type="predicted"/>
<reference evidence="2 3" key="1">
    <citation type="journal article" date="2024" name="ISME J.">
        <title>Tailless and filamentous prophages are predominant in marine Vibrio.</title>
        <authorList>
            <person name="Steensen K."/>
            <person name="Seneca J."/>
            <person name="Bartlau N."/>
            <person name="Yu X.A."/>
            <person name="Hussain F.A."/>
            <person name="Polz M.F."/>
        </authorList>
    </citation>
    <scope>NUCLEOTIDE SEQUENCE [LARGE SCALE GENOMIC DNA]</scope>
    <source>
        <strain evidence="2 3">10N.222.51.A1</strain>
    </source>
</reference>
<organism evidence="2 3">
    <name type="scientific">Vibrio gallaecicus</name>
    <dbReference type="NCBI Taxonomy" id="552386"/>
    <lineage>
        <taxon>Bacteria</taxon>
        <taxon>Pseudomonadati</taxon>
        <taxon>Pseudomonadota</taxon>
        <taxon>Gammaproteobacteria</taxon>
        <taxon>Vibrionales</taxon>
        <taxon>Vibrionaceae</taxon>
        <taxon>Vibrio</taxon>
    </lineage>
</organism>
<keyword evidence="1" id="KW-0732">Signal</keyword>
<dbReference type="Gene3D" id="2.40.160.60">
    <property type="entry name" value="Outer membrane protein transport protein (OMPP1/FadL/TodX)"/>
    <property type="match status" value="1"/>
</dbReference>
<accession>A0ABV4NC87</accession>
<dbReference type="Pfam" id="PF13729">
    <property type="entry name" value="TraF_2"/>
    <property type="match status" value="1"/>
</dbReference>
<evidence type="ECO:0000313" key="2">
    <source>
        <dbReference type="EMBL" id="MFA0569039.1"/>
    </source>
</evidence>